<feature type="region of interest" description="Disordered" evidence="1">
    <location>
        <begin position="106"/>
        <end position="126"/>
    </location>
</feature>
<dbReference type="AlphaFoldDB" id="A0A2T1GGN9"/>
<reference evidence="3 4" key="1">
    <citation type="submission" date="2018-03" db="EMBL/GenBank/DDBJ databases">
        <title>The ancient ancestry and fast evolution of plastids.</title>
        <authorList>
            <person name="Moore K.R."/>
            <person name="Magnabosco C."/>
            <person name="Momper L."/>
            <person name="Gold D.A."/>
            <person name="Bosak T."/>
            <person name="Fournier G.P."/>
        </authorList>
    </citation>
    <scope>NUCLEOTIDE SEQUENCE [LARGE SCALE GENOMIC DNA]</scope>
    <source>
        <strain evidence="3 4">CCALA 037</strain>
    </source>
</reference>
<name>A0A2T1GGN9_9CYAN</name>
<keyword evidence="4" id="KW-1185">Reference proteome</keyword>
<dbReference type="EMBL" id="PVWO01000113">
    <property type="protein sequence ID" value="PSB56681.1"/>
    <property type="molecule type" value="Genomic_DNA"/>
</dbReference>
<gene>
    <name evidence="3" type="ORF">C7B77_11050</name>
</gene>
<dbReference type="Proteomes" id="UP000238937">
    <property type="component" value="Unassembled WGS sequence"/>
</dbReference>
<feature type="compositionally biased region" description="Polar residues" evidence="1">
    <location>
        <begin position="10"/>
        <end position="23"/>
    </location>
</feature>
<comment type="caution">
    <text evidence="3">The sequence shown here is derived from an EMBL/GenBank/DDBJ whole genome shotgun (WGS) entry which is preliminary data.</text>
</comment>
<proteinExistence type="predicted"/>
<feature type="compositionally biased region" description="Acidic residues" evidence="1">
    <location>
        <begin position="111"/>
        <end position="126"/>
    </location>
</feature>
<keyword evidence="2" id="KW-0472">Membrane</keyword>
<feature type="transmembrane region" description="Helical" evidence="2">
    <location>
        <begin position="52"/>
        <end position="72"/>
    </location>
</feature>
<protein>
    <submittedName>
        <fullName evidence="3">Uncharacterized protein</fullName>
    </submittedName>
</protein>
<evidence type="ECO:0000313" key="3">
    <source>
        <dbReference type="EMBL" id="PSB56681.1"/>
    </source>
</evidence>
<evidence type="ECO:0000256" key="2">
    <source>
        <dbReference type="SAM" id="Phobius"/>
    </source>
</evidence>
<keyword evidence="2" id="KW-0812">Transmembrane</keyword>
<feature type="region of interest" description="Disordered" evidence="1">
    <location>
        <begin position="1"/>
        <end position="27"/>
    </location>
</feature>
<evidence type="ECO:0000256" key="1">
    <source>
        <dbReference type="SAM" id="MobiDB-lite"/>
    </source>
</evidence>
<dbReference type="RefSeq" id="WP_106304152.1">
    <property type="nucleotide sequence ID" value="NZ_PVWO01000113.1"/>
</dbReference>
<organism evidence="3 4">
    <name type="scientific">Chamaesiphon polymorphus CCALA 037</name>
    <dbReference type="NCBI Taxonomy" id="2107692"/>
    <lineage>
        <taxon>Bacteria</taxon>
        <taxon>Bacillati</taxon>
        <taxon>Cyanobacteriota</taxon>
        <taxon>Cyanophyceae</taxon>
        <taxon>Gomontiellales</taxon>
        <taxon>Chamaesiphonaceae</taxon>
        <taxon>Chamaesiphon</taxon>
    </lineage>
</organism>
<sequence length="126" mass="14188">MNNSPDEDPQLTNFLRQNRSSVPPSLPELEDRLMSEIDRLPIDTRQRVSRSWWRYIVGGIGIIATGIVGGSIQQIISPPEPSMAEIQQLNLFLEAYARDSIVSTDATLDSPDLDLDMFDDREPEDS</sequence>
<dbReference type="OrthoDB" id="582668at2"/>
<evidence type="ECO:0000313" key="4">
    <source>
        <dbReference type="Proteomes" id="UP000238937"/>
    </source>
</evidence>
<accession>A0A2T1GGN9</accession>
<keyword evidence="2" id="KW-1133">Transmembrane helix</keyword>